<gene>
    <name evidence="2" type="ORF">E2F48_01780</name>
</gene>
<reference evidence="2 3" key="1">
    <citation type="submission" date="2019-03" db="EMBL/GenBank/DDBJ databases">
        <title>Arthrobacter sp. nov., an bacterium isolated from biocrust in Mu Us Desert.</title>
        <authorList>
            <person name="Lixiong L."/>
        </authorList>
    </citation>
    <scope>NUCLEOTIDE SEQUENCE [LARGE SCALE GENOMIC DNA]</scope>
    <source>
        <strain evidence="2 3">SLN-3</strain>
    </source>
</reference>
<proteinExistence type="predicted"/>
<dbReference type="InterPro" id="IPR057446">
    <property type="entry name" value="PH_bac"/>
</dbReference>
<name>A0A4V6PLS3_9MICC</name>
<dbReference type="Proteomes" id="UP000295411">
    <property type="component" value="Unassembled WGS sequence"/>
</dbReference>
<protein>
    <recommendedName>
        <fullName evidence="1">PH domain-containing protein</fullName>
    </recommendedName>
</protein>
<feature type="domain" description="PH" evidence="1">
    <location>
        <begin position="16"/>
        <end position="136"/>
    </location>
</feature>
<dbReference type="OrthoDB" id="3826692at2"/>
<keyword evidence="3" id="KW-1185">Reference proteome</keyword>
<dbReference type="AlphaFoldDB" id="A0A4V6PLS3"/>
<sequence>MAVGWRNRLRRQAAVPAPPAAPADPGPELYRTEGQYVATTTAGDWLDRLAVHGLGVRSEAVATVHPDGVLLARRGAPDVYVPRNALTGVRLESGMTGKFVEKNGLVVLSWRLNGEGVDTGFRTRHATDKAQLLAAVAALTPATPPSNDSPIDPEGRNPQ</sequence>
<comment type="caution">
    <text evidence="2">The sequence shown here is derived from an EMBL/GenBank/DDBJ whole genome shotgun (WGS) entry which is preliminary data.</text>
</comment>
<dbReference type="EMBL" id="SMTK01000001">
    <property type="protein sequence ID" value="TDK28274.1"/>
    <property type="molecule type" value="Genomic_DNA"/>
</dbReference>
<accession>A0A4V6PLS3</accession>
<evidence type="ECO:0000259" key="1">
    <source>
        <dbReference type="Pfam" id="PF25362"/>
    </source>
</evidence>
<organism evidence="2 3">
    <name type="scientific">Arthrobacter crusticola</name>
    <dbReference type="NCBI Taxonomy" id="2547960"/>
    <lineage>
        <taxon>Bacteria</taxon>
        <taxon>Bacillati</taxon>
        <taxon>Actinomycetota</taxon>
        <taxon>Actinomycetes</taxon>
        <taxon>Micrococcales</taxon>
        <taxon>Micrococcaceae</taxon>
        <taxon>Arthrobacter</taxon>
    </lineage>
</organism>
<dbReference type="Pfam" id="PF25362">
    <property type="entry name" value="bPH_11"/>
    <property type="match status" value="1"/>
</dbReference>
<evidence type="ECO:0000313" key="3">
    <source>
        <dbReference type="Proteomes" id="UP000295411"/>
    </source>
</evidence>
<evidence type="ECO:0000313" key="2">
    <source>
        <dbReference type="EMBL" id="TDK28274.1"/>
    </source>
</evidence>